<dbReference type="GO" id="GO:0016787">
    <property type="term" value="F:hydrolase activity"/>
    <property type="evidence" value="ECO:0007669"/>
    <property type="project" value="InterPro"/>
</dbReference>
<dbReference type="InterPro" id="IPR010496">
    <property type="entry name" value="AL/BT2_dom"/>
</dbReference>
<reference evidence="4" key="3">
    <citation type="submission" date="2024-03" db="EMBL/GenBank/DDBJ databases">
        <authorList>
            <person name="Bromfield E.S.P."/>
            <person name="Cloutier S."/>
        </authorList>
    </citation>
    <scope>NUCLEOTIDE SEQUENCE</scope>
    <source>
        <strain evidence="4">5S5</strain>
    </source>
</reference>
<dbReference type="EMBL" id="JAAOLE020000001">
    <property type="protein sequence ID" value="NVI42557.1"/>
    <property type="molecule type" value="Genomic_DNA"/>
</dbReference>
<proteinExistence type="predicted"/>
<dbReference type="Proteomes" id="UP001432046">
    <property type="component" value="Chromosome"/>
</dbReference>
<accession>A0A973VVD3</accession>
<protein>
    <submittedName>
        <fullName evidence="3">DUF1080 domain-containing protein</fullName>
    </submittedName>
</protein>
<organism evidence="3">
    <name type="scientific">Bradyrhizobium septentrionale</name>
    <dbReference type="NCBI Taxonomy" id="1404411"/>
    <lineage>
        <taxon>Bacteria</taxon>
        <taxon>Pseudomonadati</taxon>
        <taxon>Pseudomonadota</taxon>
        <taxon>Alphaproteobacteria</taxon>
        <taxon>Hyphomicrobiales</taxon>
        <taxon>Nitrobacteraceae</taxon>
        <taxon>Bradyrhizobium</taxon>
    </lineage>
</organism>
<keyword evidence="5" id="KW-1185">Reference proteome</keyword>
<reference evidence="4" key="2">
    <citation type="journal article" date="2021" name="Int. J. Syst. Evol. Microbiol.">
        <title>Bradyrhizobium septentrionale sp. nov. (sv. septentrionale) and Bradyrhizobium quebecense sp. nov. (sv. septentrionale) associated with legumes native to Canada possess rearranged symbiosis genes and numerous insertion sequences.</title>
        <authorList>
            <person name="Bromfield E.S.P."/>
            <person name="Cloutier S."/>
        </authorList>
    </citation>
    <scope>NUCLEOTIDE SEQUENCE</scope>
    <source>
        <strain evidence="4">5S5</strain>
    </source>
</reference>
<reference evidence="3" key="1">
    <citation type="submission" date="2020-06" db="EMBL/GenBank/DDBJ databases">
        <title>Whole Genome Sequence of Bradyrhizobium sp. Strain 1S1.</title>
        <authorList>
            <person name="Bromfield E.S.P."/>
            <person name="Cloutier S."/>
        </authorList>
    </citation>
    <scope>NUCLEOTIDE SEQUENCE [LARGE SCALE GENOMIC DNA]</scope>
    <source>
        <strain evidence="3">1S1</strain>
    </source>
</reference>
<feature type="chain" id="PRO_5036870052" evidence="1">
    <location>
        <begin position="30"/>
        <end position="201"/>
    </location>
</feature>
<evidence type="ECO:0000313" key="4">
    <source>
        <dbReference type="EMBL" id="WXC81479.1"/>
    </source>
</evidence>
<evidence type="ECO:0000313" key="5">
    <source>
        <dbReference type="Proteomes" id="UP001432046"/>
    </source>
</evidence>
<evidence type="ECO:0000313" key="3">
    <source>
        <dbReference type="EMBL" id="NVI42557.1"/>
    </source>
</evidence>
<evidence type="ECO:0000259" key="2">
    <source>
        <dbReference type="Pfam" id="PF06439"/>
    </source>
</evidence>
<feature type="signal peptide" evidence="1">
    <location>
        <begin position="1"/>
        <end position="29"/>
    </location>
</feature>
<sequence length="201" mass="21974">MTLKKHLSILAAGLVIGAAALQFSTTASGDDGWVTLLDSSRKGDWDEVGKANWEMKDGALVADKLDGKDLSYLVSKTQYKDFQIRAEFWTDEDANSGIFIRCEGNKVIDSKVCYEVNIFDKRPDPTYGTGAIVDVGKVDPMPKAAGKWNVYEITAHGPHFVVTLNGQKTVDAQDAKHANGYVALQYGSGVVKFRKVQIKAL</sequence>
<keyword evidence="1" id="KW-0732">Signal</keyword>
<name>A0A973VVD3_9BRAD</name>
<dbReference type="Pfam" id="PF06439">
    <property type="entry name" value="3keto-disac_hyd"/>
    <property type="match status" value="1"/>
</dbReference>
<gene>
    <name evidence="3" type="ORF">HAP48_005475</name>
    <name evidence="4" type="ORF">WDK88_07615</name>
</gene>
<dbReference type="AlphaFoldDB" id="A0A973VVD3"/>
<dbReference type="Gene3D" id="2.60.120.560">
    <property type="entry name" value="Exo-inulinase, domain 1"/>
    <property type="match status" value="1"/>
</dbReference>
<evidence type="ECO:0000256" key="1">
    <source>
        <dbReference type="SAM" id="SignalP"/>
    </source>
</evidence>
<dbReference type="RefSeq" id="WP_166210172.1">
    <property type="nucleotide sequence ID" value="NZ_CP088285.1"/>
</dbReference>
<dbReference type="EMBL" id="CP147711">
    <property type="protein sequence ID" value="WXC81479.1"/>
    <property type="molecule type" value="Genomic_DNA"/>
</dbReference>
<feature type="domain" description="3-keto-alpha-glucoside-1,2-lyase/3-keto-2-hydroxy-glucal hydratase" evidence="2">
    <location>
        <begin position="32"/>
        <end position="199"/>
    </location>
</feature>